<proteinExistence type="predicted"/>
<dbReference type="EMBL" id="PPWZ01000029">
    <property type="protein sequence ID" value="POH37081.1"/>
    <property type="molecule type" value="Genomic_DNA"/>
</dbReference>
<gene>
    <name evidence="3" type="ORF">C2R26_05025</name>
</gene>
<dbReference type="InterPro" id="IPR023485">
    <property type="entry name" value="Ptyr_pPase"/>
</dbReference>
<dbReference type="GO" id="GO:0046685">
    <property type="term" value="P:response to arsenic-containing substance"/>
    <property type="evidence" value="ECO:0007669"/>
    <property type="project" value="UniProtKB-KW"/>
</dbReference>
<protein>
    <submittedName>
        <fullName evidence="3">Arsenate reductase (Thioredoxin)</fullName>
    </submittedName>
</protein>
<reference evidence="3" key="1">
    <citation type="submission" date="2018-01" db="EMBL/GenBank/DDBJ databases">
        <title>Genome sequnecing of Lactobacillus formosensis KACC 18721.</title>
        <authorList>
            <person name="Kim S.-J."/>
            <person name="Heo J."/>
        </authorList>
    </citation>
    <scope>NUCLEOTIDE SEQUENCE</scope>
    <source>
        <strain evidence="3">KACC 18721</strain>
    </source>
</reference>
<dbReference type="Gene3D" id="3.40.50.2300">
    <property type="match status" value="1"/>
</dbReference>
<dbReference type="AlphaFoldDB" id="A0A2P4R765"/>
<organism evidence="3">
    <name type="scientific">Companilactobacillus formosensis</name>
    <dbReference type="NCBI Taxonomy" id="1617889"/>
    <lineage>
        <taxon>Bacteria</taxon>
        <taxon>Bacillati</taxon>
        <taxon>Bacillota</taxon>
        <taxon>Bacilli</taxon>
        <taxon>Lactobacillales</taxon>
        <taxon>Lactobacillaceae</taxon>
        <taxon>Companilactobacillus</taxon>
    </lineage>
</organism>
<dbReference type="PANTHER" id="PTHR43428:SF1">
    <property type="entry name" value="ARSENATE REDUCTASE"/>
    <property type="match status" value="1"/>
</dbReference>
<dbReference type="SMART" id="SM00226">
    <property type="entry name" value="LMWPc"/>
    <property type="match status" value="1"/>
</dbReference>
<dbReference type="InterPro" id="IPR036196">
    <property type="entry name" value="Ptyr_pPase_sf"/>
</dbReference>
<keyword evidence="1" id="KW-0059">Arsenical resistance</keyword>
<evidence type="ECO:0000256" key="1">
    <source>
        <dbReference type="ARBA" id="ARBA00022849"/>
    </source>
</evidence>
<dbReference type="SUPFAM" id="SSF52788">
    <property type="entry name" value="Phosphotyrosine protein phosphatases I"/>
    <property type="match status" value="1"/>
</dbReference>
<evidence type="ECO:0000313" key="3">
    <source>
        <dbReference type="EMBL" id="POH37081.1"/>
    </source>
</evidence>
<dbReference type="Pfam" id="PF01451">
    <property type="entry name" value="LMWPc"/>
    <property type="match status" value="1"/>
</dbReference>
<sequence length="137" mass="15437">MANNIYFLCSDNSCRGQMAEGFAKKYLPHWNVQSAGIRAKDMDARAIAVMSEDNIDISQQKSKKINETSLKKATLVVTLSGEARDKTTMPANIRWLHWSINDPSLANGTESEIMDSYRDVRDDIKQNILELASQVQE</sequence>
<accession>A0A2P4R765</accession>
<comment type="caution">
    <text evidence="3">The sequence shown here is derived from an EMBL/GenBank/DDBJ whole genome shotgun (WGS) entry which is preliminary data.</text>
</comment>
<dbReference type="CDD" id="cd16345">
    <property type="entry name" value="LMWP_ArsC"/>
    <property type="match status" value="1"/>
</dbReference>
<feature type="domain" description="Phosphotyrosine protein phosphatase I" evidence="2">
    <location>
        <begin position="3"/>
        <end position="134"/>
    </location>
</feature>
<dbReference type="PANTHER" id="PTHR43428">
    <property type="entry name" value="ARSENATE REDUCTASE"/>
    <property type="match status" value="1"/>
</dbReference>
<name>A0A2P4R765_9LACO</name>
<evidence type="ECO:0000259" key="2">
    <source>
        <dbReference type="SMART" id="SM00226"/>
    </source>
</evidence>